<evidence type="ECO:0000256" key="2">
    <source>
        <dbReference type="ARBA" id="ARBA00023125"/>
    </source>
</evidence>
<keyword evidence="3" id="KW-0804">Transcription</keyword>
<protein>
    <submittedName>
        <fullName evidence="5">Helix-turn-helix transcriptional regulator</fullName>
    </submittedName>
</protein>
<keyword evidence="2" id="KW-0238">DNA-binding</keyword>
<dbReference type="PANTHER" id="PTHR47893">
    <property type="entry name" value="REGULATORY PROTEIN PCHR"/>
    <property type="match status" value="1"/>
</dbReference>
<dbReference type="Gene3D" id="1.10.10.60">
    <property type="entry name" value="Homeodomain-like"/>
    <property type="match status" value="2"/>
</dbReference>
<dbReference type="InterPro" id="IPR009057">
    <property type="entry name" value="Homeodomain-like_sf"/>
</dbReference>
<gene>
    <name evidence="5" type="ORF">HJG54_06330</name>
</gene>
<dbReference type="SMART" id="SM00342">
    <property type="entry name" value="HTH_ARAC"/>
    <property type="match status" value="1"/>
</dbReference>
<dbReference type="Pfam" id="PF12833">
    <property type="entry name" value="HTH_18"/>
    <property type="match status" value="1"/>
</dbReference>
<reference evidence="5" key="1">
    <citation type="submission" date="2020-05" db="EMBL/GenBank/DDBJ databases">
        <authorList>
            <person name="Zhu T."/>
            <person name="Keshari N."/>
            <person name="Lu X."/>
        </authorList>
    </citation>
    <scope>NUCLEOTIDE SEQUENCE</scope>
    <source>
        <strain evidence="5">NK1-12</strain>
    </source>
</reference>
<evidence type="ECO:0000256" key="3">
    <source>
        <dbReference type="ARBA" id="ARBA00023163"/>
    </source>
</evidence>
<dbReference type="PROSITE" id="PS01124">
    <property type="entry name" value="HTH_ARAC_FAMILY_2"/>
    <property type="match status" value="1"/>
</dbReference>
<proteinExistence type="predicted"/>
<organism evidence="5">
    <name type="scientific">Leptolyngbya sp. NK1-12</name>
    <dbReference type="NCBI Taxonomy" id="2547451"/>
    <lineage>
        <taxon>Bacteria</taxon>
        <taxon>Bacillati</taxon>
        <taxon>Cyanobacteriota</taxon>
        <taxon>Cyanophyceae</taxon>
        <taxon>Leptolyngbyales</taxon>
        <taxon>Leptolyngbyaceae</taxon>
        <taxon>Leptolyngbya group</taxon>
        <taxon>Leptolyngbya</taxon>
    </lineage>
</organism>
<evidence type="ECO:0000313" key="5">
    <source>
        <dbReference type="EMBL" id="WNZ22512.1"/>
    </source>
</evidence>
<dbReference type="GO" id="GO:0043565">
    <property type="term" value="F:sequence-specific DNA binding"/>
    <property type="evidence" value="ECO:0007669"/>
    <property type="project" value="InterPro"/>
</dbReference>
<dbReference type="PANTHER" id="PTHR47893:SF1">
    <property type="entry name" value="REGULATORY PROTEIN PCHR"/>
    <property type="match status" value="1"/>
</dbReference>
<dbReference type="RefSeq" id="WP_316433977.1">
    <property type="nucleotide sequence ID" value="NZ_CP053586.1"/>
</dbReference>
<evidence type="ECO:0000256" key="1">
    <source>
        <dbReference type="ARBA" id="ARBA00023015"/>
    </source>
</evidence>
<dbReference type="GO" id="GO:0003700">
    <property type="term" value="F:DNA-binding transcription factor activity"/>
    <property type="evidence" value="ECO:0007669"/>
    <property type="project" value="InterPro"/>
</dbReference>
<sequence>MSLILTESDWEELCQQAPNPQPDERIDNLIDNLEEWAGVPEQLGCGYHRSLELTPGLWLDFYQYKFHQDLMVKAPVHEHPIQIGIHLSGHIYFDGVHPSLGETCGYFSGSGMSPAYVEKYRGGEQVTIVSVNIEPEWLDSFLREDQQYSSGTRKFLFKHNDWEASVYPTVTPAMRLLVQQIWNAPYRGAAKCLYLQAKVFELLAMHLDLLSGQSDQVQHLPRLKPETIARLYYAKEILTTQFEHPPSLLELAKQVGLSDRTLRRGFQGLFGTTVIGYLTQQRMQRAKQLLQEGEWTVAEVARTVGYGHLGHFAAAFKRQFGVNPRECLMGKGVGGRG</sequence>
<feature type="domain" description="HTH araC/xylS-type" evidence="4">
    <location>
        <begin position="232"/>
        <end position="330"/>
    </location>
</feature>
<dbReference type="PRINTS" id="PR00032">
    <property type="entry name" value="HTHARAC"/>
</dbReference>
<dbReference type="AlphaFoldDB" id="A0AA96WT90"/>
<dbReference type="SUPFAM" id="SSF46689">
    <property type="entry name" value="Homeodomain-like"/>
    <property type="match status" value="2"/>
</dbReference>
<name>A0AA96WT90_9CYAN</name>
<dbReference type="PROSITE" id="PS00041">
    <property type="entry name" value="HTH_ARAC_FAMILY_1"/>
    <property type="match status" value="1"/>
</dbReference>
<accession>A0AA96WT90</accession>
<dbReference type="InterPro" id="IPR018060">
    <property type="entry name" value="HTH_AraC"/>
</dbReference>
<dbReference type="InterPro" id="IPR018062">
    <property type="entry name" value="HTH_AraC-typ_CS"/>
</dbReference>
<evidence type="ECO:0000259" key="4">
    <source>
        <dbReference type="PROSITE" id="PS01124"/>
    </source>
</evidence>
<dbReference type="InterPro" id="IPR053142">
    <property type="entry name" value="PchR_regulatory_protein"/>
</dbReference>
<keyword evidence="1" id="KW-0805">Transcription regulation</keyword>
<dbReference type="EMBL" id="CP053586">
    <property type="protein sequence ID" value="WNZ22512.1"/>
    <property type="molecule type" value="Genomic_DNA"/>
</dbReference>
<dbReference type="InterPro" id="IPR020449">
    <property type="entry name" value="Tscrpt_reg_AraC-type_HTH"/>
</dbReference>